<feature type="signal peptide" evidence="1">
    <location>
        <begin position="1"/>
        <end position="18"/>
    </location>
</feature>
<sequence length="237" mass="26345">MKLLIWAWLSFCVKPIDYLPAPRNKAKHAWLAVCPFHAAVSWSSRPAESTRHIPNTLEPRVTGRRVTRQRWGGLLAQGDMLTIRPCLQPRTGQRQHEDETLIVLALEQPPLVAESAASVAGSMDKPSVQVLRRPPLHYGEGLVLTFLLSPPETPVHDQLYGEVPTQGVKDGGRGAALPFILRQEMSHVGAPFTAASSLIDRIITARQTTSWYPVWFTVDRGPLSATTQMFHHILSKV</sequence>
<accession>A0AAV9SBM0</accession>
<evidence type="ECO:0000256" key="1">
    <source>
        <dbReference type="SAM" id="SignalP"/>
    </source>
</evidence>
<dbReference type="Proteomes" id="UP001311232">
    <property type="component" value="Unassembled WGS sequence"/>
</dbReference>
<protein>
    <recommendedName>
        <fullName evidence="4">Secreted protein</fullName>
    </recommendedName>
</protein>
<evidence type="ECO:0000313" key="3">
    <source>
        <dbReference type="Proteomes" id="UP001311232"/>
    </source>
</evidence>
<evidence type="ECO:0008006" key="4">
    <source>
        <dbReference type="Google" id="ProtNLM"/>
    </source>
</evidence>
<comment type="caution">
    <text evidence="2">The sequence shown here is derived from an EMBL/GenBank/DDBJ whole genome shotgun (WGS) entry which is preliminary data.</text>
</comment>
<reference evidence="2 3" key="1">
    <citation type="submission" date="2021-06" db="EMBL/GenBank/DDBJ databases">
        <authorList>
            <person name="Palmer J.M."/>
        </authorList>
    </citation>
    <scope>NUCLEOTIDE SEQUENCE [LARGE SCALE GENOMIC DNA]</scope>
    <source>
        <strain evidence="2 3">MEX-2019</strain>
        <tissue evidence="2">Muscle</tissue>
    </source>
</reference>
<gene>
    <name evidence="2" type="ORF">CRENBAI_011668</name>
</gene>
<dbReference type="EMBL" id="JAHHUM010000600">
    <property type="protein sequence ID" value="KAK5618777.1"/>
    <property type="molecule type" value="Genomic_DNA"/>
</dbReference>
<keyword evidence="3" id="KW-1185">Reference proteome</keyword>
<proteinExistence type="predicted"/>
<dbReference type="AlphaFoldDB" id="A0AAV9SBM0"/>
<name>A0AAV9SBM0_9TELE</name>
<keyword evidence="1" id="KW-0732">Signal</keyword>
<organism evidence="2 3">
    <name type="scientific">Crenichthys baileyi</name>
    <name type="common">White River springfish</name>
    <dbReference type="NCBI Taxonomy" id="28760"/>
    <lineage>
        <taxon>Eukaryota</taxon>
        <taxon>Metazoa</taxon>
        <taxon>Chordata</taxon>
        <taxon>Craniata</taxon>
        <taxon>Vertebrata</taxon>
        <taxon>Euteleostomi</taxon>
        <taxon>Actinopterygii</taxon>
        <taxon>Neopterygii</taxon>
        <taxon>Teleostei</taxon>
        <taxon>Neoteleostei</taxon>
        <taxon>Acanthomorphata</taxon>
        <taxon>Ovalentaria</taxon>
        <taxon>Atherinomorphae</taxon>
        <taxon>Cyprinodontiformes</taxon>
        <taxon>Goodeidae</taxon>
        <taxon>Crenichthys</taxon>
    </lineage>
</organism>
<feature type="chain" id="PRO_5043990170" description="Secreted protein" evidence="1">
    <location>
        <begin position="19"/>
        <end position="237"/>
    </location>
</feature>
<evidence type="ECO:0000313" key="2">
    <source>
        <dbReference type="EMBL" id="KAK5618777.1"/>
    </source>
</evidence>